<dbReference type="EMBL" id="LIUT01000008">
    <property type="protein sequence ID" value="KOR76119.1"/>
    <property type="molecule type" value="Genomic_DNA"/>
</dbReference>
<dbReference type="InterPro" id="IPR006379">
    <property type="entry name" value="HAD-SF_hydro_IIB"/>
</dbReference>
<proteinExistence type="predicted"/>
<keyword evidence="2" id="KW-1185">Reference proteome</keyword>
<evidence type="ECO:0000313" key="2">
    <source>
        <dbReference type="Proteomes" id="UP000036932"/>
    </source>
</evidence>
<dbReference type="CDD" id="cd07516">
    <property type="entry name" value="HAD_Pase"/>
    <property type="match status" value="1"/>
</dbReference>
<dbReference type="Gene3D" id="3.30.1240.10">
    <property type="match status" value="1"/>
</dbReference>
<dbReference type="OrthoDB" id="9781413at2"/>
<dbReference type="Pfam" id="PF08282">
    <property type="entry name" value="Hydrolase_3"/>
    <property type="match status" value="2"/>
</dbReference>
<dbReference type="PANTHER" id="PTHR10000:SF55">
    <property type="entry name" value="5-AMINO-6-(5-PHOSPHO-D-RIBITYLAMINO)URACIL PHOSPHATASE YCSE"/>
    <property type="match status" value="1"/>
</dbReference>
<organism evidence="1 2">
    <name type="scientific">Paenibacillus solani</name>
    <dbReference type="NCBI Taxonomy" id="1705565"/>
    <lineage>
        <taxon>Bacteria</taxon>
        <taxon>Bacillati</taxon>
        <taxon>Bacillota</taxon>
        <taxon>Bacilli</taxon>
        <taxon>Bacillales</taxon>
        <taxon>Paenibacillaceae</taxon>
        <taxon>Paenibacillus</taxon>
    </lineage>
</organism>
<name>A0A0M1N2C0_9BACL</name>
<dbReference type="GO" id="GO:0005829">
    <property type="term" value="C:cytosol"/>
    <property type="evidence" value="ECO:0007669"/>
    <property type="project" value="TreeGrafter"/>
</dbReference>
<dbReference type="PROSITE" id="PS01229">
    <property type="entry name" value="COF_2"/>
    <property type="match status" value="1"/>
</dbReference>
<dbReference type="PATRIC" id="fig|1705565.3.peg.1433"/>
<evidence type="ECO:0008006" key="3">
    <source>
        <dbReference type="Google" id="ProtNLM"/>
    </source>
</evidence>
<evidence type="ECO:0000313" key="1">
    <source>
        <dbReference type="EMBL" id="KOR76119.1"/>
    </source>
</evidence>
<dbReference type="PANTHER" id="PTHR10000">
    <property type="entry name" value="PHOSPHOSERINE PHOSPHATASE"/>
    <property type="match status" value="1"/>
</dbReference>
<dbReference type="SUPFAM" id="SSF56784">
    <property type="entry name" value="HAD-like"/>
    <property type="match status" value="1"/>
</dbReference>
<reference evidence="2" key="1">
    <citation type="submission" date="2015-08" db="EMBL/GenBank/DDBJ databases">
        <title>Genome sequencing project for genomic taxonomy and phylogenomics of Bacillus-like bacteria.</title>
        <authorList>
            <person name="Liu B."/>
            <person name="Wang J."/>
            <person name="Zhu Y."/>
            <person name="Liu G."/>
            <person name="Chen Q."/>
            <person name="Chen Z."/>
            <person name="Lan J."/>
            <person name="Che J."/>
            <person name="Ge C."/>
            <person name="Shi H."/>
            <person name="Pan Z."/>
            <person name="Liu X."/>
        </authorList>
    </citation>
    <scope>NUCLEOTIDE SEQUENCE [LARGE SCALE GENOMIC DNA]</scope>
    <source>
        <strain evidence="2">FJAT-22460</strain>
    </source>
</reference>
<dbReference type="GO" id="GO:0016791">
    <property type="term" value="F:phosphatase activity"/>
    <property type="evidence" value="ECO:0007669"/>
    <property type="project" value="TreeGrafter"/>
</dbReference>
<dbReference type="GO" id="GO:0000287">
    <property type="term" value="F:magnesium ion binding"/>
    <property type="evidence" value="ECO:0007669"/>
    <property type="project" value="TreeGrafter"/>
</dbReference>
<dbReference type="Proteomes" id="UP000036932">
    <property type="component" value="Unassembled WGS sequence"/>
</dbReference>
<dbReference type="RefSeq" id="WP_053491001.1">
    <property type="nucleotide sequence ID" value="NZ_LIUT01000008.1"/>
</dbReference>
<dbReference type="InterPro" id="IPR036412">
    <property type="entry name" value="HAD-like_sf"/>
</dbReference>
<sequence>MGNYKMLALDLDGTTLNEEGIVTDTTRYWIRKAVDSGVTVIFSTGRGMQTVSDLWSGLEMTGPMVLLNGAELWTGREQLCERHFLKEEEIRKLHKLAQEADAHFWGYSVESLTSRKSWTDEMFARKWMKFGMRHADPSVIAELRQLAAQLDTIEISRSAALNMEISPLGISKESGVRKICSLLGYDMSEVMAIGDNMNDYRLLRAARLGVAMGNADEELKTVADVQTDTNTKDGVAKAIQRYIFEIA</sequence>
<dbReference type="NCBIfam" id="TIGR01484">
    <property type="entry name" value="HAD-SF-IIB"/>
    <property type="match status" value="1"/>
</dbReference>
<dbReference type="SFLD" id="SFLDG01140">
    <property type="entry name" value="C2.B:_Phosphomannomutase_and_P"/>
    <property type="match status" value="1"/>
</dbReference>
<dbReference type="AlphaFoldDB" id="A0A0M1N2C0"/>
<accession>A0A0M1N2C0</accession>
<dbReference type="Gene3D" id="3.40.50.1000">
    <property type="entry name" value="HAD superfamily/HAD-like"/>
    <property type="match status" value="1"/>
</dbReference>
<gene>
    <name evidence="1" type="ORF">AM231_26150</name>
</gene>
<comment type="caution">
    <text evidence="1">The sequence shown here is derived from an EMBL/GenBank/DDBJ whole genome shotgun (WGS) entry which is preliminary data.</text>
</comment>
<protein>
    <recommendedName>
        <fullName evidence="3">Phosphoglycolate phosphatase</fullName>
    </recommendedName>
</protein>
<dbReference type="InterPro" id="IPR023214">
    <property type="entry name" value="HAD_sf"/>
</dbReference>
<dbReference type="SFLD" id="SFLDS00003">
    <property type="entry name" value="Haloacid_Dehalogenase"/>
    <property type="match status" value="1"/>
</dbReference>